<dbReference type="InterPro" id="IPR019734">
    <property type="entry name" value="TPR_rpt"/>
</dbReference>
<dbReference type="Gene3D" id="3.80.10.10">
    <property type="entry name" value="Ribonuclease Inhibitor"/>
    <property type="match status" value="2"/>
</dbReference>
<dbReference type="SUPFAM" id="SSF52058">
    <property type="entry name" value="L domain-like"/>
    <property type="match status" value="1"/>
</dbReference>
<comment type="similarity">
    <text evidence="2">Belongs to the Tonsoku family.</text>
</comment>
<feature type="coiled-coil region" evidence="10">
    <location>
        <begin position="724"/>
        <end position="751"/>
    </location>
</feature>
<dbReference type="InterPro" id="IPR036020">
    <property type="entry name" value="WW_dom_sf"/>
</dbReference>
<evidence type="ECO:0000256" key="5">
    <source>
        <dbReference type="ARBA" id="ARBA00022729"/>
    </source>
</evidence>
<evidence type="ECO:0000313" key="14">
    <source>
        <dbReference type="Proteomes" id="UP000241890"/>
    </source>
</evidence>
<sequence length="865" mass="98671">MKKRAAKVRRRREKQKVRKPLTEEEAAQKVQGLFRTRAARRRLRLLARSVYEQVFDEASGAYFFHNVHTGDVSWEAPKLLGGEPFDEITDKFASPHDAVMAYRSLAKDWQEVPDESSSTPVSYFVNAATNESTWARPAILERLANALELRDEMLGPDWREVQDPDDGTYFFHNTKTDETQWEPPNVDFRKTPEEKEREALEEKKRQARLSKLQKKFSQANLNIGDNNDDDNDEAAENKSAASSSPKSDSDASSGPPEALMVDGDGEVASDQASFTSSDSESIYISSDEEEAAEYSKRKRRKRERQRMHHLQVLAELAGASERERGEFEAKVRLKRFRKNKQTNLLNLSHLEISDIPEEIFSNKRLSKRLKRLVLSGNRLEKLNPAIKTMQENLAELALDANELVKIPVQTWYLTSLDTLDLRYNRLREISREKGNMTVLREMNIWEIGIETMQALRVLRLDSNLFDELPDEIGTLKSLEVLTLRANRLLGVTVKNFEHLGKLRHLDLAKNQLTSLPDRFFANCPNLCVLDMSNNSLEYLPSDIVKLSSLRVLRCAQNNLVQLPEGLGRLAELENLDVSENELEALPAEWATPKLRTILNQVMDDGIEQSSPLFLEVAQKRAMTQISLEHYAEAESDLSQSILQLDQPGAALLYYRGLARFKGLNDIKGALQDLNRSLELRPAYAPAQRVRAFCLLQMGHYRAALDNASAALDFDMYDTEAWLAKSMAQEKLLNLEDALASYQETVSQIMTQGRRDDDDDEKAVIARISPWSALGQAQYRWGLVLRDLERVGEAVVKFQDAADVLFVQYEKAQDRSLRKRNLGNWLHMSLMSRASTFQTMNRTKKARAAYEDALHFASQLEQDRGD</sequence>
<feature type="compositionally biased region" description="Basic residues" evidence="11">
    <location>
        <begin position="205"/>
        <end position="214"/>
    </location>
</feature>
<evidence type="ECO:0000256" key="1">
    <source>
        <dbReference type="ARBA" id="ARBA00004286"/>
    </source>
</evidence>
<dbReference type="Proteomes" id="UP000241890">
    <property type="component" value="Unassembled WGS sequence"/>
</dbReference>
<dbReference type="AlphaFoldDB" id="A0A2R5G391"/>
<feature type="domain" description="WW" evidence="12">
    <location>
        <begin position="103"/>
        <end position="139"/>
    </location>
</feature>
<dbReference type="SUPFAM" id="SSF51045">
    <property type="entry name" value="WW domain"/>
    <property type="match status" value="1"/>
</dbReference>
<feature type="region of interest" description="Disordered" evidence="11">
    <location>
        <begin position="158"/>
        <end position="305"/>
    </location>
</feature>
<feature type="compositionally biased region" description="Basic residues" evidence="11">
    <location>
        <begin position="1"/>
        <end position="19"/>
    </location>
</feature>
<keyword evidence="9" id="KW-0234">DNA repair</keyword>
<dbReference type="PROSITE" id="PS50096">
    <property type="entry name" value="IQ"/>
    <property type="match status" value="1"/>
</dbReference>
<dbReference type="GO" id="GO:0005694">
    <property type="term" value="C:chromosome"/>
    <property type="evidence" value="ECO:0007669"/>
    <property type="project" value="UniProtKB-SubCell"/>
</dbReference>
<evidence type="ECO:0000256" key="10">
    <source>
        <dbReference type="SAM" id="Coils"/>
    </source>
</evidence>
<keyword evidence="4" id="KW-0433">Leucine-rich repeat</keyword>
<evidence type="ECO:0000313" key="13">
    <source>
        <dbReference type="EMBL" id="GBG24789.1"/>
    </source>
</evidence>
<keyword evidence="3" id="KW-0158">Chromosome</keyword>
<dbReference type="CDD" id="cd00201">
    <property type="entry name" value="WW"/>
    <property type="match status" value="1"/>
</dbReference>
<keyword evidence="6" id="KW-0677">Repeat</keyword>
<dbReference type="PROSITE" id="PS01159">
    <property type="entry name" value="WW_DOMAIN_1"/>
    <property type="match status" value="1"/>
</dbReference>
<name>A0A2R5G391_9STRA</name>
<feature type="compositionally biased region" description="Polar residues" evidence="11">
    <location>
        <begin position="215"/>
        <end position="224"/>
    </location>
</feature>
<dbReference type="InParanoid" id="A0A2R5G391"/>
<gene>
    <name evidence="13" type="ORF">FCC1311_010072</name>
</gene>
<keyword evidence="10" id="KW-0175">Coiled coil</keyword>
<keyword evidence="7" id="KW-0227">DNA damage</keyword>
<organism evidence="13 14">
    <name type="scientific">Hondaea fermentalgiana</name>
    <dbReference type="NCBI Taxonomy" id="2315210"/>
    <lineage>
        <taxon>Eukaryota</taxon>
        <taxon>Sar</taxon>
        <taxon>Stramenopiles</taxon>
        <taxon>Bigyra</taxon>
        <taxon>Labyrinthulomycetes</taxon>
        <taxon>Thraustochytrida</taxon>
        <taxon>Thraustochytriidae</taxon>
        <taxon>Hondaea</taxon>
    </lineage>
</organism>
<comment type="caution">
    <text evidence="13">The sequence shown here is derived from an EMBL/GenBank/DDBJ whole genome shotgun (WGS) entry which is preliminary data.</text>
</comment>
<feature type="compositionally biased region" description="Basic residues" evidence="11">
    <location>
        <begin position="296"/>
        <end position="305"/>
    </location>
</feature>
<dbReference type="EMBL" id="BEYU01000008">
    <property type="protein sequence ID" value="GBG24789.1"/>
    <property type="molecule type" value="Genomic_DNA"/>
</dbReference>
<proteinExistence type="inferred from homology"/>
<keyword evidence="5" id="KW-0732">Signal</keyword>
<dbReference type="Gene3D" id="2.20.70.10">
    <property type="match status" value="3"/>
</dbReference>
<reference evidence="13 14" key="1">
    <citation type="submission" date="2017-12" db="EMBL/GenBank/DDBJ databases">
        <title>Sequencing, de novo assembly and annotation of complete genome of a new Thraustochytrid species, strain FCC1311.</title>
        <authorList>
            <person name="Sedici K."/>
            <person name="Godart F."/>
            <person name="Aiese Cigliano R."/>
            <person name="Sanseverino W."/>
            <person name="Barakat M."/>
            <person name="Ortet P."/>
            <person name="Marechal E."/>
            <person name="Cagnac O."/>
            <person name="Amato A."/>
        </authorList>
    </citation>
    <scope>NUCLEOTIDE SEQUENCE [LARGE SCALE GENOMIC DNA]</scope>
</reference>
<evidence type="ECO:0000256" key="2">
    <source>
        <dbReference type="ARBA" id="ARBA00010999"/>
    </source>
</evidence>
<keyword evidence="14" id="KW-1185">Reference proteome</keyword>
<dbReference type="InterPro" id="IPR032675">
    <property type="entry name" value="LRR_dom_sf"/>
</dbReference>
<dbReference type="Pfam" id="PF00397">
    <property type="entry name" value="WW"/>
    <property type="match status" value="1"/>
</dbReference>
<dbReference type="Gene3D" id="1.25.40.10">
    <property type="entry name" value="Tetratricopeptide repeat domain"/>
    <property type="match status" value="2"/>
</dbReference>
<dbReference type="InterPro" id="IPR011990">
    <property type="entry name" value="TPR-like_helical_dom_sf"/>
</dbReference>
<feature type="compositionally biased region" description="Basic and acidic residues" evidence="11">
    <location>
        <begin position="187"/>
        <end position="204"/>
    </location>
</feature>
<feature type="compositionally biased region" description="Low complexity" evidence="11">
    <location>
        <begin position="276"/>
        <end position="285"/>
    </location>
</feature>
<dbReference type="PANTHER" id="PTHR48060:SF24">
    <property type="entry name" value="NON-SPECIFIC SERINE_THREONINE PROTEIN KINASE"/>
    <property type="match status" value="1"/>
</dbReference>
<dbReference type="PROSITE" id="PS50020">
    <property type="entry name" value="WW_DOMAIN_2"/>
    <property type="match status" value="2"/>
</dbReference>
<dbReference type="GO" id="GO:0006281">
    <property type="term" value="P:DNA repair"/>
    <property type="evidence" value="ECO:0007669"/>
    <property type="project" value="UniProtKB-KW"/>
</dbReference>
<dbReference type="Pfam" id="PF13855">
    <property type="entry name" value="LRR_8"/>
    <property type="match status" value="2"/>
</dbReference>
<comment type="subcellular location">
    <subcellularLocation>
        <location evidence="1">Chromosome</location>
    </subcellularLocation>
</comment>
<dbReference type="SMART" id="SM00364">
    <property type="entry name" value="LRR_BAC"/>
    <property type="match status" value="8"/>
</dbReference>
<accession>A0A2R5G391</accession>
<dbReference type="InterPro" id="IPR003591">
    <property type="entry name" value="Leu-rich_rpt_typical-subtyp"/>
</dbReference>
<dbReference type="GO" id="GO:0006325">
    <property type="term" value="P:chromatin organization"/>
    <property type="evidence" value="ECO:0007669"/>
    <property type="project" value="UniProtKB-KW"/>
</dbReference>
<dbReference type="InterPro" id="IPR001611">
    <property type="entry name" value="Leu-rich_rpt"/>
</dbReference>
<evidence type="ECO:0000256" key="4">
    <source>
        <dbReference type="ARBA" id="ARBA00022614"/>
    </source>
</evidence>
<dbReference type="PANTHER" id="PTHR48060">
    <property type="entry name" value="DNA DAMAGE-REPAIR/TOLERATION PROTEIN DRT100"/>
    <property type="match status" value="1"/>
</dbReference>
<evidence type="ECO:0000256" key="7">
    <source>
        <dbReference type="ARBA" id="ARBA00022763"/>
    </source>
</evidence>
<evidence type="ECO:0000256" key="3">
    <source>
        <dbReference type="ARBA" id="ARBA00022454"/>
    </source>
</evidence>
<evidence type="ECO:0000256" key="11">
    <source>
        <dbReference type="SAM" id="MobiDB-lite"/>
    </source>
</evidence>
<feature type="compositionally biased region" description="Low complexity" evidence="11">
    <location>
        <begin position="237"/>
        <end position="253"/>
    </location>
</feature>
<evidence type="ECO:0000256" key="8">
    <source>
        <dbReference type="ARBA" id="ARBA00022853"/>
    </source>
</evidence>
<evidence type="ECO:0000259" key="12">
    <source>
        <dbReference type="PROSITE" id="PS50020"/>
    </source>
</evidence>
<feature type="region of interest" description="Disordered" evidence="11">
    <location>
        <begin position="1"/>
        <end position="23"/>
    </location>
</feature>
<dbReference type="SMART" id="SM00369">
    <property type="entry name" value="LRR_TYP"/>
    <property type="match status" value="6"/>
</dbReference>
<feature type="domain" description="WW" evidence="12">
    <location>
        <begin position="152"/>
        <end position="186"/>
    </location>
</feature>
<dbReference type="InterPro" id="IPR053211">
    <property type="entry name" value="DNA_repair-toleration"/>
</dbReference>
<keyword evidence="8" id="KW-0156">Chromatin regulator</keyword>
<protein>
    <submittedName>
        <fullName evidence="13">Leucine-rich repeat-containing protein 1</fullName>
    </submittedName>
</protein>
<dbReference type="PROSITE" id="PS51450">
    <property type="entry name" value="LRR"/>
    <property type="match status" value="2"/>
</dbReference>
<evidence type="ECO:0000256" key="9">
    <source>
        <dbReference type="ARBA" id="ARBA00023204"/>
    </source>
</evidence>
<dbReference type="OrthoDB" id="28578at2759"/>
<dbReference type="SMART" id="SM00456">
    <property type="entry name" value="WW"/>
    <property type="match status" value="3"/>
</dbReference>
<evidence type="ECO:0000256" key="6">
    <source>
        <dbReference type="ARBA" id="ARBA00022737"/>
    </source>
</evidence>
<dbReference type="InterPro" id="IPR001202">
    <property type="entry name" value="WW_dom"/>
</dbReference>
<dbReference type="SUPFAM" id="SSF48452">
    <property type="entry name" value="TPR-like"/>
    <property type="match status" value="1"/>
</dbReference>
<dbReference type="SMART" id="SM00028">
    <property type="entry name" value="TPR"/>
    <property type="match status" value="5"/>
</dbReference>